<name>A0A9J5W6H3_SOLCO</name>
<evidence type="ECO:0000313" key="2">
    <source>
        <dbReference type="EMBL" id="KAG5571213.1"/>
    </source>
</evidence>
<proteinExistence type="predicted"/>
<evidence type="ECO:0000313" key="3">
    <source>
        <dbReference type="Proteomes" id="UP000824120"/>
    </source>
</evidence>
<organism evidence="2 3">
    <name type="scientific">Solanum commersonii</name>
    <name type="common">Commerson's wild potato</name>
    <name type="synonym">Commerson's nightshade</name>
    <dbReference type="NCBI Taxonomy" id="4109"/>
    <lineage>
        <taxon>Eukaryota</taxon>
        <taxon>Viridiplantae</taxon>
        <taxon>Streptophyta</taxon>
        <taxon>Embryophyta</taxon>
        <taxon>Tracheophyta</taxon>
        <taxon>Spermatophyta</taxon>
        <taxon>Magnoliopsida</taxon>
        <taxon>eudicotyledons</taxon>
        <taxon>Gunneridae</taxon>
        <taxon>Pentapetalae</taxon>
        <taxon>asterids</taxon>
        <taxon>lamiids</taxon>
        <taxon>Solanales</taxon>
        <taxon>Solanaceae</taxon>
        <taxon>Solanoideae</taxon>
        <taxon>Solaneae</taxon>
        <taxon>Solanum</taxon>
    </lineage>
</organism>
<feature type="region of interest" description="Disordered" evidence="1">
    <location>
        <begin position="70"/>
        <end position="96"/>
    </location>
</feature>
<comment type="caution">
    <text evidence="2">The sequence shown here is derived from an EMBL/GenBank/DDBJ whole genome shotgun (WGS) entry which is preliminary data.</text>
</comment>
<dbReference type="EMBL" id="JACXVP010000012">
    <property type="protein sequence ID" value="KAG5571213.1"/>
    <property type="molecule type" value="Genomic_DNA"/>
</dbReference>
<keyword evidence="3" id="KW-1185">Reference proteome</keyword>
<reference evidence="2 3" key="1">
    <citation type="submission" date="2020-09" db="EMBL/GenBank/DDBJ databases">
        <title>De no assembly of potato wild relative species, Solanum commersonii.</title>
        <authorList>
            <person name="Cho K."/>
        </authorList>
    </citation>
    <scope>NUCLEOTIDE SEQUENCE [LARGE SCALE GENOMIC DNA]</scope>
    <source>
        <strain evidence="2">LZ3.2</strain>
        <tissue evidence="2">Leaf</tissue>
    </source>
</reference>
<feature type="compositionally biased region" description="Polar residues" evidence="1">
    <location>
        <begin position="32"/>
        <end position="42"/>
    </location>
</feature>
<dbReference type="AlphaFoldDB" id="A0A9J5W6H3"/>
<dbReference type="Proteomes" id="UP000824120">
    <property type="component" value="Chromosome 12"/>
</dbReference>
<evidence type="ECO:0000256" key="1">
    <source>
        <dbReference type="SAM" id="MobiDB-lite"/>
    </source>
</evidence>
<feature type="region of interest" description="Disordered" evidence="1">
    <location>
        <begin position="16"/>
        <end position="58"/>
    </location>
</feature>
<accession>A0A9J5W6H3</accession>
<feature type="compositionally biased region" description="Low complexity" evidence="1">
    <location>
        <begin position="43"/>
        <end position="56"/>
    </location>
</feature>
<gene>
    <name evidence="2" type="ORF">H5410_060979</name>
</gene>
<sequence length="134" mass="15064">MMKDCYVYMMDPPWIHIKGRGRGRSAPGRSSQGPTYKSRANTQSYQGSLYGSSSNSPVIQMGRRTLISKKISSEEESSSSLKQSVNLEDIPKDSPLDGQIQAYLNAQKQKETFASITKEESDDIKSYENCKRKK</sequence>
<protein>
    <submittedName>
        <fullName evidence="2">Uncharacterized protein</fullName>
    </submittedName>
</protein>